<dbReference type="EMBL" id="CAUYUJ010014732">
    <property type="protein sequence ID" value="CAK0845382.1"/>
    <property type="molecule type" value="Genomic_DNA"/>
</dbReference>
<keyword evidence="2" id="KW-0863">Zinc-finger</keyword>
<evidence type="ECO:0000313" key="7">
    <source>
        <dbReference type="EMBL" id="CAK0845382.1"/>
    </source>
</evidence>
<dbReference type="InterPro" id="IPR002867">
    <property type="entry name" value="IBR_dom"/>
</dbReference>
<proteinExistence type="predicted"/>
<protein>
    <recommendedName>
        <fullName evidence="6">IBR domain-containing protein</fullName>
    </recommendedName>
</protein>
<keyword evidence="8" id="KW-1185">Reference proteome</keyword>
<feature type="region of interest" description="Disordered" evidence="5">
    <location>
        <begin position="14"/>
        <end position="36"/>
    </location>
</feature>
<dbReference type="Pfam" id="PF26200">
    <property type="entry name" value="Rcat_RNF216"/>
    <property type="match status" value="1"/>
</dbReference>
<keyword evidence="1" id="KW-0479">Metal-binding</keyword>
<organism evidence="7 8">
    <name type="scientific">Prorocentrum cordatum</name>
    <dbReference type="NCBI Taxonomy" id="2364126"/>
    <lineage>
        <taxon>Eukaryota</taxon>
        <taxon>Sar</taxon>
        <taxon>Alveolata</taxon>
        <taxon>Dinophyceae</taxon>
        <taxon>Prorocentrales</taxon>
        <taxon>Prorocentraceae</taxon>
        <taxon>Prorocentrum</taxon>
    </lineage>
</organism>
<evidence type="ECO:0000256" key="1">
    <source>
        <dbReference type="ARBA" id="ARBA00022723"/>
    </source>
</evidence>
<name>A0ABN9THM1_9DINO</name>
<dbReference type="CDD" id="cd20336">
    <property type="entry name" value="Rcat_RBR"/>
    <property type="match status" value="1"/>
</dbReference>
<evidence type="ECO:0000256" key="5">
    <source>
        <dbReference type="SAM" id="MobiDB-lite"/>
    </source>
</evidence>
<accession>A0ABN9THM1</accession>
<gene>
    <name evidence="7" type="ORF">PCOR1329_LOCUS39190</name>
</gene>
<evidence type="ECO:0000259" key="6">
    <source>
        <dbReference type="SMART" id="SM00647"/>
    </source>
</evidence>
<evidence type="ECO:0000256" key="4">
    <source>
        <dbReference type="ARBA" id="ARBA00022833"/>
    </source>
</evidence>
<dbReference type="SUPFAM" id="SSF57850">
    <property type="entry name" value="RING/U-box"/>
    <property type="match status" value="1"/>
</dbReference>
<keyword evidence="3" id="KW-0833">Ubl conjugation pathway</keyword>
<dbReference type="Proteomes" id="UP001189429">
    <property type="component" value="Unassembled WGS sequence"/>
</dbReference>
<evidence type="ECO:0000256" key="3">
    <source>
        <dbReference type="ARBA" id="ARBA00022786"/>
    </source>
</evidence>
<feature type="domain" description="IBR" evidence="6">
    <location>
        <begin position="90"/>
        <end position="157"/>
    </location>
</feature>
<evidence type="ECO:0000256" key="2">
    <source>
        <dbReference type="ARBA" id="ARBA00022771"/>
    </source>
</evidence>
<evidence type="ECO:0000313" key="8">
    <source>
        <dbReference type="Proteomes" id="UP001189429"/>
    </source>
</evidence>
<reference evidence="7" key="1">
    <citation type="submission" date="2023-10" db="EMBL/GenBank/DDBJ databases">
        <authorList>
            <person name="Chen Y."/>
            <person name="Shah S."/>
            <person name="Dougan E. K."/>
            <person name="Thang M."/>
            <person name="Chan C."/>
        </authorList>
    </citation>
    <scope>NUCLEOTIDE SEQUENCE [LARGE SCALE GENOMIC DNA]</scope>
</reference>
<dbReference type="SMART" id="SM00647">
    <property type="entry name" value="IBR"/>
    <property type="match status" value="1"/>
</dbReference>
<comment type="caution">
    <text evidence="7">The sequence shown here is derived from an EMBL/GenBank/DDBJ whole genome shotgun (WGS) entry which is preliminary data.</text>
</comment>
<dbReference type="Gene3D" id="1.20.120.1750">
    <property type="match status" value="1"/>
</dbReference>
<keyword evidence="4" id="KW-0862">Zinc</keyword>
<sequence length="187" mass="21241">MDAFSLMSMCSAPSRAAEEAGGRPQDAAPRRPRPVAPRCCDMRCCCRGGTSPGEFKPPAPGERYDAVAAGWEAWEEQEEIVPREGEDEEQRQLREMLGEALGIEVRQCPFCSVACVKDNPDDCDHIHCVCGREFCWQCLADREVIFHHGNHYHRPGCPYRFDFQDQELKLHPKCPQCQRTGRACRDR</sequence>